<gene>
    <name evidence="2" type="ORF">JZ751_006333</name>
</gene>
<feature type="compositionally biased region" description="Low complexity" evidence="1">
    <location>
        <begin position="204"/>
        <end position="213"/>
    </location>
</feature>
<organism evidence="2 3">
    <name type="scientific">Albula glossodonta</name>
    <name type="common">roundjaw bonefish</name>
    <dbReference type="NCBI Taxonomy" id="121402"/>
    <lineage>
        <taxon>Eukaryota</taxon>
        <taxon>Metazoa</taxon>
        <taxon>Chordata</taxon>
        <taxon>Craniata</taxon>
        <taxon>Vertebrata</taxon>
        <taxon>Euteleostomi</taxon>
        <taxon>Actinopterygii</taxon>
        <taxon>Neopterygii</taxon>
        <taxon>Teleostei</taxon>
        <taxon>Albuliformes</taxon>
        <taxon>Albulidae</taxon>
        <taxon>Albula</taxon>
    </lineage>
</organism>
<dbReference type="OrthoDB" id="8951038at2759"/>
<accession>A0A8T2MXY3</accession>
<comment type="caution">
    <text evidence="2">The sequence shown here is derived from an EMBL/GenBank/DDBJ whole genome shotgun (WGS) entry which is preliminary data.</text>
</comment>
<name>A0A8T2MXY3_9TELE</name>
<dbReference type="InterPro" id="IPR011029">
    <property type="entry name" value="DEATH-like_dom_sf"/>
</dbReference>
<sequence length="254" mass="26630">MEFPVKEPNFREKLLNSTLNSTTAPPRFSNPYNPFVKETNIQNKCTVRQQEDLEALHIAEKMLETCGSERSLKITLHILRTIKQKGLADSQEKCEQKRSKTRQVLVPSRPQVEAQKSSLALFPGPSIVGKGPSSLGGTGHGAALVRPAGSVGSGEQAGPCSKPAGSAGREQARQSSRPAKLAGSGDRAEHSDRPAESAGREGQARPSGRPPGSAGSGEAGLLSRPVGSAGDGEQARLPGRPPGSAGCREQAEPS</sequence>
<keyword evidence="3" id="KW-1185">Reference proteome</keyword>
<dbReference type="EMBL" id="JAFBMS010001336">
    <property type="protein sequence ID" value="KAG9329257.1"/>
    <property type="molecule type" value="Genomic_DNA"/>
</dbReference>
<feature type="region of interest" description="Disordered" evidence="1">
    <location>
        <begin position="89"/>
        <end position="117"/>
    </location>
</feature>
<proteinExistence type="predicted"/>
<dbReference type="AlphaFoldDB" id="A0A8T2MXY3"/>
<feature type="compositionally biased region" description="Basic and acidic residues" evidence="1">
    <location>
        <begin position="186"/>
        <end position="203"/>
    </location>
</feature>
<protein>
    <submittedName>
        <fullName evidence="2">Uncharacterized protein</fullName>
    </submittedName>
</protein>
<reference evidence="2" key="1">
    <citation type="thesis" date="2021" institute="BYU ScholarsArchive" country="Provo, UT, USA">
        <title>Applications of and Algorithms for Genome Assembly and Genomic Analyses with an Emphasis on Marine Teleosts.</title>
        <authorList>
            <person name="Pickett B.D."/>
        </authorList>
    </citation>
    <scope>NUCLEOTIDE SEQUENCE</scope>
    <source>
        <strain evidence="2">HI-2016</strain>
    </source>
</reference>
<evidence type="ECO:0000313" key="2">
    <source>
        <dbReference type="EMBL" id="KAG9329257.1"/>
    </source>
</evidence>
<feature type="region of interest" description="Disordered" evidence="1">
    <location>
        <begin position="131"/>
        <end position="254"/>
    </location>
</feature>
<evidence type="ECO:0000256" key="1">
    <source>
        <dbReference type="SAM" id="MobiDB-lite"/>
    </source>
</evidence>
<dbReference type="Proteomes" id="UP000824540">
    <property type="component" value="Unassembled WGS sequence"/>
</dbReference>
<dbReference type="Gene3D" id="1.10.533.10">
    <property type="entry name" value="Death Domain, Fas"/>
    <property type="match status" value="1"/>
</dbReference>
<evidence type="ECO:0000313" key="3">
    <source>
        <dbReference type="Proteomes" id="UP000824540"/>
    </source>
</evidence>